<organism evidence="2 3">
    <name type="scientific">Araneus ventricosus</name>
    <name type="common">Orbweaver spider</name>
    <name type="synonym">Epeira ventricosa</name>
    <dbReference type="NCBI Taxonomy" id="182803"/>
    <lineage>
        <taxon>Eukaryota</taxon>
        <taxon>Metazoa</taxon>
        <taxon>Ecdysozoa</taxon>
        <taxon>Arthropoda</taxon>
        <taxon>Chelicerata</taxon>
        <taxon>Arachnida</taxon>
        <taxon>Araneae</taxon>
        <taxon>Araneomorphae</taxon>
        <taxon>Entelegynae</taxon>
        <taxon>Araneoidea</taxon>
        <taxon>Araneidae</taxon>
        <taxon>Araneus</taxon>
    </lineage>
</organism>
<dbReference type="EMBL" id="BGPR01247989">
    <property type="protein sequence ID" value="GBM32610.1"/>
    <property type="molecule type" value="Genomic_DNA"/>
</dbReference>
<evidence type="ECO:0000313" key="1">
    <source>
        <dbReference type="EMBL" id="GBM32610.1"/>
    </source>
</evidence>
<evidence type="ECO:0000313" key="3">
    <source>
        <dbReference type="Proteomes" id="UP000499080"/>
    </source>
</evidence>
<comment type="caution">
    <text evidence="2">The sequence shown here is derived from an EMBL/GenBank/DDBJ whole genome shotgun (WGS) entry which is preliminary data.</text>
</comment>
<dbReference type="OrthoDB" id="6425416at2759"/>
<accession>A0A4Y2EXM2</accession>
<keyword evidence="3" id="KW-1185">Reference proteome</keyword>
<dbReference type="EMBL" id="BGPR01247996">
    <property type="protein sequence ID" value="GBM32634.1"/>
    <property type="molecule type" value="Genomic_DNA"/>
</dbReference>
<evidence type="ECO:0000313" key="2">
    <source>
        <dbReference type="EMBL" id="GBM32634.1"/>
    </source>
</evidence>
<dbReference type="Proteomes" id="UP000499080">
    <property type="component" value="Unassembled WGS sequence"/>
</dbReference>
<proteinExistence type="predicted"/>
<name>A0A4Y2EXM2_ARAVE</name>
<sequence>MQHKAIRGKAIPSACSFLSKLHFFPVVSENLRCLNRTFSNTRCGEDTYGILNTYRKSIKSSPDEEILYSFVELHCLRDILNVGCIIEDIAKNCGNLAKQAAMEFIRGSYFIEYSCSADDAKLLLRNVHRYNLEEDQREYLSDVLNNLVEREDLLPAIPAFK</sequence>
<reference evidence="2 3" key="1">
    <citation type="journal article" date="2019" name="Sci. Rep.">
        <title>Orb-weaving spider Araneus ventricosus genome elucidates the spidroin gene catalogue.</title>
        <authorList>
            <person name="Kono N."/>
            <person name="Nakamura H."/>
            <person name="Ohtoshi R."/>
            <person name="Moran D.A.P."/>
            <person name="Shinohara A."/>
            <person name="Yoshida Y."/>
            <person name="Fujiwara M."/>
            <person name="Mori M."/>
            <person name="Tomita M."/>
            <person name="Arakawa K."/>
        </authorList>
    </citation>
    <scope>NUCLEOTIDE SEQUENCE [LARGE SCALE GENOMIC DNA]</scope>
</reference>
<dbReference type="AlphaFoldDB" id="A0A4Y2EXM2"/>
<protein>
    <submittedName>
        <fullName evidence="2">Uncharacterized protein</fullName>
    </submittedName>
</protein>
<gene>
    <name evidence="1" type="ORF">AVEN_237157_1</name>
    <name evidence="2" type="ORF">AVEN_254501_1</name>
</gene>